<evidence type="ECO:0000313" key="2">
    <source>
        <dbReference type="EMBL" id="KAE9060743.1"/>
    </source>
</evidence>
<dbReference type="AlphaFoldDB" id="A0A6A4B561"/>
<name>A0A6A4B561_9STRA</name>
<proteinExistence type="predicted"/>
<dbReference type="EMBL" id="QXGE01005194">
    <property type="protein sequence ID" value="KAE9268223.1"/>
    <property type="molecule type" value="Genomic_DNA"/>
</dbReference>
<evidence type="ECO:0000313" key="7">
    <source>
        <dbReference type="Proteomes" id="UP000441208"/>
    </source>
</evidence>
<dbReference type="EMBL" id="QXFX01005443">
    <property type="protein sequence ID" value="KAE9060743.1"/>
    <property type="molecule type" value="Genomic_DNA"/>
</dbReference>
<evidence type="ECO:0000313" key="5">
    <source>
        <dbReference type="Proteomes" id="UP000437068"/>
    </source>
</evidence>
<organism evidence="4 5">
    <name type="scientific">Phytophthora fragariae</name>
    <dbReference type="NCBI Taxonomy" id="53985"/>
    <lineage>
        <taxon>Eukaryota</taxon>
        <taxon>Sar</taxon>
        <taxon>Stramenopiles</taxon>
        <taxon>Oomycota</taxon>
        <taxon>Peronosporomycetes</taxon>
        <taxon>Peronosporales</taxon>
        <taxon>Peronosporaceae</taxon>
        <taxon>Phytophthora</taxon>
    </lineage>
</organism>
<dbReference type="Proteomes" id="UP000440732">
    <property type="component" value="Unassembled WGS sequence"/>
</dbReference>
<evidence type="ECO:0000313" key="4">
    <source>
        <dbReference type="EMBL" id="KAE9268223.1"/>
    </source>
</evidence>
<sequence length="67" mass="7676">MSLSFVLFVGGQVAYVSPLYRKYIQIRIAAWWENLFVTQFLNSNLLSNYIADISSVHCLTENIRSAC</sequence>
<reference evidence="5 6" key="1">
    <citation type="submission" date="2018-08" db="EMBL/GenBank/DDBJ databases">
        <title>Genomic investigation of the strawberry pathogen Phytophthora fragariae indicates pathogenicity is determined by transcriptional variation in three key races.</title>
        <authorList>
            <person name="Adams T.M."/>
            <person name="Armitage A.D."/>
            <person name="Sobczyk M.K."/>
            <person name="Bates H.J."/>
            <person name="Dunwell J.M."/>
            <person name="Nellist C.F."/>
            <person name="Harrison R.J."/>
        </authorList>
    </citation>
    <scope>NUCLEOTIDE SEQUENCE [LARGE SCALE GENOMIC DNA]</scope>
    <source>
        <strain evidence="4 5">A4</strain>
        <strain evidence="3 6">NOV-5</strain>
        <strain evidence="1 7">NOV-71</strain>
        <strain evidence="2 8">ONT-3</strain>
    </source>
</reference>
<evidence type="ECO:0000313" key="6">
    <source>
        <dbReference type="Proteomes" id="UP000440732"/>
    </source>
</evidence>
<dbReference type="Proteomes" id="UP000437068">
    <property type="component" value="Unassembled WGS sequence"/>
</dbReference>
<dbReference type="Proteomes" id="UP000488956">
    <property type="component" value="Unassembled WGS sequence"/>
</dbReference>
<comment type="caution">
    <text evidence="4">The sequence shown here is derived from an EMBL/GenBank/DDBJ whole genome shotgun (WGS) entry which is preliminary data.</text>
</comment>
<dbReference type="EMBL" id="QXGA01005926">
    <property type="protein sequence ID" value="KAE9065085.1"/>
    <property type="molecule type" value="Genomic_DNA"/>
</dbReference>
<evidence type="ECO:0000313" key="3">
    <source>
        <dbReference type="EMBL" id="KAE9065085.1"/>
    </source>
</evidence>
<gene>
    <name evidence="4" type="ORF">PF001_g29743</name>
    <name evidence="3" type="ORF">PF006_g30539</name>
    <name evidence="1" type="ORF">PF007_g31218</name>
    <name evidence="2" type="ORF">PF010_g30093</name>
</gene>
<dbReference type="Proteomes" id="UP000441208">
    <property type="component" value="Unassembled WGS sequence"/>
</dbReference>
<evidence type="ECO:0000313" key="1">
    <source>
        <dbReference type="EMBL" id="KAE9058679.1"/>
    </source>
</evidence>
<protein>
    <submittedName>
        <fullName evidence="4">Uncharacterized protein</fullName>
    </submittedName>
</protein>
<accession>A0A6A4B561</accession>
<dbReference type="EMBL" id="QXFZ01006426">
    <property type="protein sequence ID" value="KAE9058679.1"/>
    <property type="molecule type" value="Genomic_DNA"/>
</dbReference>
<evidence type="ECO:0000313" key="8">
    <source>
        <dbReference type="Proteomes" id="UP000488956"/>
    </source>
</evidence>